<dbReference type="InterPro" id="IPR000757">
    <property type="entry name" value="Beta-glucanase-like"/>
</dbReference>
<reference evidence="4" key="2">
    <citation type="submission" date="2023-02" db="EMBL/GenBank/DDBJ databases">
        <authorList>
            <person name="Swenson N.G."/>
            <person name="Wegrzyn J.L."/>
            <person name="Mcevoy S.L."/>
        </authorList>
    </citation>
    <scope>NUCLEOTIDE SEQUENCE</scope>
    <source>
        <strain evidence="4">91603</strain>
        <tissue evidence="4">Leaf</tissue>
    </source>
</reference>
<dbReference type="GO" id="GO:0005975">
    <property type="term" value="P:carbohydrate metabolic process"/>
    <property type="evidence" value="ECO:0007669"/>
    <property type="project" value="InterPro"/>
</dbReference>
<dbReference type="SUPFAM" id="SSF49899">
    <property type="entry name" value="Concanavalin A-like lectins/glucanases"/>
    <property type="match status" value="1"/>
</dbReference>
<keyword evidence="1" id="KW-0378">Hydrolase</keyword>
<dbReference type="Proteomes" id="UP001064489">
    <property type="component" value="Chromosome 6"/>
</dbReference>
<dbReference type="EMBL" id="JAJSOW010000004">
    <property type="protein sequence ID" value="KAI9191051.1"/>
    <property type="molecule type" value="Genomic_DNA"/>
</dbReference>
<evidence type="ECO:0000313" key="4">
    <source>
        <dbReference type="EMBL" id="KAI9191051.1"/>
    </source>
</evidence>
<protein>
    <recommendedName>
        <fullName evidence="3">GH16 domain-containing protein</fullName>
    </recommendedName>
</protein>
<dbReference type="InterPro" id="IPR008263">
    <property type="entry name" value="GH16_AS"/>
</dbReference>
<reference evidence="4" key="1">
    <citation type="journal article" date="2022" name="Plant J.">
        <title>Strategies of tolerance reflected in two North American maple genomes.</title>
        <authorList>
            <person name="McEvoy S.L."/>
            <person name="Sezen U.U."/>
            <person name="Trouern-Trend A."/>
            <person name="McMahon S.M."/>
            <person name="Schaberg P.G."/>
            <person name="Yang J."/>
            <person name="Wegrzyn J.L."/>
            <person name="Swenson N.G."/>
        </authorList>
    </citation>
    <scope>NUCLEOTIDE SEQUENCE</scope>
    <source>
        <strain evidence="4">91603</strain>
    </source>
</reference>
<feature type="domain" description="GH16" evidence="3">
    <location>
        <begin position="58"/>
        <end position="87"/>
    </location>
</feature>
<keyword evidence="2" id="KW-0326">Glycosidase</keyword>
<organism evidence="4 5">
    <name type="scientific">Acer negundo</name>
    <name type="common">Box elder</name>
    <dbReference type="NCBI Taxonomy" id="4023"/>
    <lineage>
        <taxon>Eukaryota</taxon>
        <taxon>Viridiplantae</taxon>
        <taxon>Streptophyta</taxon>
        <taxon>Embryophyta</taxon>
        <taxon>Tracheophyta</taxon>
        <taxon>Spermatophyta</taxon>
        <taxon>Magnoliopsida</taxon>
        <taxon>eudicotyledons</taxon>
        <taxon>Gunneridae</taxon>
        <taxon>Pentapetalae</taxon>
        <taxon>rosids</taxon>
        <taxon>malvids</taxon>
        <taxon>Sapindales</taxon>
        <taxon>Sapindaceae</taxon>
        <taxon>Hippocastanoideae</taxon>
        <taxon>Acereae</taxon>
        <taxon>Acer</taxon>
    </lineage>
</organism>
<accession>A0AAD5J940</accession>
<gene>
    <name evidence="4" type="ORF">LWI28_002842</name>
</gene>
<evidence type="ECO:0000256" key="1">
    <source>
        <dbReference type="ARBA" id="ARBA00022801"/>
    </source>
</evidence>
<dbReference type="Gene3D" id="2.60.120.200">
    <property type="match status" value="1"/>
</dbReference>
<dbReference type="AlphaFoldDB" id="A0AAD5J940"/>
<sequence length="90" mass="10645">MCSDNDDAKPASLGEFLEVERRFRDLARWQWRWWWMCSDDGNAKPASLGDSVRQRWRSWRLSSEGPNHDEIDFEFLGNKSGEPYIVHTIV</sequence>
<evidence type="ECO:0000313" key="5">
    <source>
        <dbReference type="Proteomes" id="UP001064489"/>
    </source>
</evidence>
<proteinExistence type="predicted"/>
<comment type="caution">
    <text evidence="4">The sequence shown here is derived from an EMBL/GenBank/DDBJ whole genome shotgun (WGS) entry which is preliminary data.</text>
</comment>
<dbReference type="PROSITE" id="PS01034">
    <property type="entry name" value="GH16_1"/>
    <property type="match status" value="1"/>
</dbReference>
<name>A0AAD5J940_ACENE</name>
<dbReference type="GO" id="GO:0004553">
    <property type="term" value="F:hydrolase activity, hydrolyzing O-glycosyl compounds"/>
    <property type="evidence" value="ECO:0007669"/>
    <property type="project" value="InterPro"/>
</dbReference>
<dbReference type="InterPro" id="IPR013320">
    <property type="entry name" value="ConA-like_dom_sf"/>
</dbReference>
<evidence type="ECO:0000259" key="3">
    <source>
        <dbReference type="Pfam" id="PF00722"/>
    </source>
</evidence>
<evidence type="ECO:0000256" key="2">
    <source>
        <dbReference type="ARBA" id="ARBA00023295"/>
    </source>
</evidence>
<keyword evidence="5" id="KW-1185">Reference proteome</keyword>
<dbReference type="Pfam" id="PF00722">
    <property type="entry name" value="Glyco_hydro_16"/>
    <property type="match status" value="1"/>
</dbReference>